<evidence type="ECO:0000259" key="1">
    <source>
        <dbReference type="PROSITE" id="PS50943"/>
    </source>
</evidence>
<dbReference type="Gene3D" id="1.10.260.40">
    <property type="entry name" value="lambda repressor-like DNA-binding domains"/>
    <property type="match status" value="1"/>
</dbReference>
<proteinExistence type="predicted"/>
<sequence>MLCYDDAVSTEDALLVSLLKELMRRRKRLPSQLAADIDVSHTTVSRWLSGEDVPSTRSCRKLAEYSGMPLQKLLSIVGHLPKIEEEASPDWPEFREYARCKYPKELDEDLVTMIEDLIERRRKRHDPTNSQVGI</sequence>
<dbReference type="CDD" id="cd00093">
    <property type="entry name" value="HTH_XRE"/>
    <property type="match status" value="1"/>
</dbReference>
<evidence type="ECO:0000313" key="2">
    <source>
        <dbReference type="EMBL" id="GAH98294.1"/>
    </source>
</evidence>
<gene>
    <name evidence="2" type="ORF">S06H3_07378</name>
</gene>
<protein>
    <recommendedName>
        <fullName evidence="1">HTH cro/C1-type domain-containing protein</fullName>
    </recommendedName>
</protein>
<organism evidence="2">
    <name type="scientific">marine sediment metagenome</name>
    <dbReference type="NCBI Taxonomy" id="412755"/>
    <lineage>
        <taxon>unclassified sequences</taxon>
        <taxon>metagenomes</taxon>
        <taxon>ecological metagenomes</taxon>
    </lineage>
</organism>
<reference evidence="2" key="1">
    <citation type="journal article" date="2014" name="Front. Microbiol.">
        <title>High frequency of phylogenetically diverse reductive dehalogenase-homologous genes in deep subseafloor sedimentary metagenomes.</title>
        <authorList>
            <person name="Kawai M."/>
            <person name="Futagami T."/>
            <person name="Toyoda A."/>
            <person name="Takaki Y."/>
            <person name="Nishi S."/>
            <person name="Hori S."/>
            <person name="Arai W."/>
            <person name="Tsubouchi T."/>
            <person name="Morono Y."/>
            <person name="Uchiyama I."/>
            <person name="Ito T."/>
            <person name="Fujiyama A."/>
            <person name="Inagaki F."/>
            <person name="Takami H."/>
        </authorList>
    </citation>
    <scope>NUCLEOTIDE SEQUENCE</scope>
    <source>
        <strain evidence="2">Expedition CK06-06</strain>
    </source>
</reference>
<dbReference type="PROSITE" id="PS50943">
    <property type="entry name" value="HTH_CROC1"/>
    <property type="match status" value="1"/>
</dbReference>
<dbReference type="InterPro" id="IPR010982">
    <property type="entry name" value="Lambda_DNA-bd_dom_sf"/>
</dbReference>
<feature type="domain" description="HTH cro/C1-type" evidence="1">
    <location>
        <begin position="19"/>
        <end position="73"/>
    </location>
</feature>
<comment type="caution">
    <text evidence="2">The sequence shown here is derived from an EMBL/GenBank/DDBJ whole genome shotgun (WGS) entry which is preliminary data.</text>
</comment>
<dbReference type="AlphaFoldDB" id="X1L790"/>
<dbReference type="GO" id="GO:0003677">
    <property type="term" value="F:DNA binding"/>
    <property type="evidence" value="ECO:0007669"/>
    <property type="project" value="InterPro"/>
</dbReference>
<accession>X1L790</accession>
<dbReference type="SMART" id="SM00530">
    <property type="entry name" value="HTH_XRE"/>
    <property type="match status" value="1"/>
</dbReference>
<dbReference type="SUPFAM" id="SSF47413">
    <property type="entry name" value="lambda repressor-like DNA-binding domains"/>
    <property type="match status" value="1"/>
</dbReference>
<dbReference type="InterPro" id="IPR001387">
    <property type="entry name" value="Cro/C1-type_HTH"/>
</dbReference>
<dbReference type="EMBL" id="BARV01002983">
    <property type="protein sequence ID" value="GAH98294.1"/>
    <property type="molecule type" value="Genomic_DNA"/>
</dbReference>
<name>X1L790_9ZZZZ</name>
<dbReference type="Pfam" id="PF01381">
    <property type="entry name" value="HTH_3"/>
    <property type="match status" value="1"/>
</dbReference>